<dbReference type="GO" id="GO:0005777">
    <property type="term" value="C:peroxisome"/>
    <property type="evidence" value="ECO:0007669"/>
    <property type="project" value="InterPro"/>
</dbReference>
<dbReference type="SUPFAM" id="SSF50044">
    <property type="entry name" value="SH3-domain"/>
    <property type="match status" value="1"/>
</dbReference>
<comment type="subunit">
    <text evidence="7">Heterotrimer; composed of a catalytic MAT2A homodimer that binds one regulatory MAT2B chain. Heterohexamer; composed of a central, catalytic MAT2A homotetramer flanked on either side by a regulatory MAT2B chain. NADP binding increases the affinity for MAT2A.</text>
</comment>
<dbReference type="Pfam" id="PF14604">
    <property type="entry name" value="SH3_9"/>
    <property type="match status" value="1"/>
</dbReference>
<evidence type="ECO:0000256" key="8">
    <source>
        <dbReference type="PROSITE-ProRule" id="PRU00192"/>
    </source>
</evidence>
<dbReference type="EMBL" id="CAJOBC010000244">
    <property type="protein sequence ID" value="CAF3559841.1"/>
    <property type="molecule type" value="Genomic_DNA"/>
</dbReference>
<evidence type="ECO:0000256" key="5">
    <source>
        <dbReference type="ARBA" id="ARBA00029977"/>
    </source>
</evidence>
<reference evidence="11" key="1">
    <citation type="submission" date="2021-02" db="EMBL/GenBank/DDBJ databases">
        <authorList>
            <person name="Nowell W R."/>
        </authorList>
    </citation>
    <scope>NUCLEOTIDE SEQUENCE</scope>
</reference>
<dbReference type="InterPro" id="IPR001452">
    <property type="entry name" value="SH3_domain"/>
</dbReference>
<keyword evidence="9" id="KW-0812">Transmembrane</keyword>
<dbReference type="Gene3D" id="3.40.50.720">
    <property type="entry name" value="NAD(P)-binding Rossmann-like Domain"/>
    <property type="match status" value="1"/>
</dbReference>
<dbReference type="EMBL" id="CAJNOQ010000244">
    <property type="protein sequence ID" value="CAF0777203.1"/>
    <property type="molecule type" value="Genomic_DNA"/>
</dbReference>
<keyword evidence="13" id="KW-1185">Reference proteome</keyword>
<dbReference type="FunFam" id="3.40.50.720:FF:000357">
    <property type="entry name" value="Methionine adenosyltransferase 2 subunit beta"/>
    <property type="match status" value="1"/>
</dbReference>
<accession>A0A813R2P2</accession>
<comment type="similarity">
    <text evidence="2">Belongs to the dTDP-4-dehydrorhamnose reductase family. MAT2B subfamily.</text>
</comment>
<dbReference type="PANTHER" id="PTHR10491">
    <property type="entry name" value="DTDP-4-DEHYDRORHAMNOSE REDUCTASE"/>
    <property type="match status" value="1"/>
</dbReference>
<evidence type="ECO:0000313" key="12">
    <source>
        <dbReference type="EMBL" id="CAF3559841.1"/>
    </source>
</evidence>
<dbReference type="InterPro" id="IPR036291">
    <property type="entry name" value="NAD(P)-bd_dom_sf"/>
</dbReference>
<evidence type="ECO:0000256" key="3">
    <source>
        <dbReference type="ARBA" id="ARBA00021596"/>
    </source>
</evidence>
<evidence type="ECO:0000256" key="1">
    <source>
        <dbReference type="ARBA" id="ARBA00005224"/>
    </source>
</evidence>
<sequence>MARNKPWETPMPMASQPISTSFGSLNTGYPTVEPNLSQSAYQQNMQRTVPQPPPRIQPQNVQVPGGIFGGGYGYAPHMGGYAANPYYGGAGYGGAGYGGAGSYFGSPRSLPTSNFAQLAVEESRNAFQSMDSVVQTFRSISLMLESTFTSVYSSFRAVTDVFDHFTRLRSQLTTIYPLIILWRFIKFLLNRILRLLRLRSTSATSPDMNESWSKIYDTLKNANQTADPTNTTKSSSGLLVALFFFVTFGTPMLMLHFLNSIIKRRQGNINWMQNEKSLVRAVALYDYTARNADELSFKQGTYLSLAPYAFQSTTSNWLLATVDRVSCGLIPANYIQVFKPNMLLSRPSSTGNLNNLTLHPQQPMMSHEKTFHVVITGASGVLGRSMLKTFQDTNWKVTGLAYSRAKNNLIKCDLTNFDEINALIKDLKPHALIHCAAERKPDEFEKNANKSNLLNIDVTKNLAELCATLKIFFILISTDYVFDGKHPPYQEDSQPNPINAYGSSKYQAEMVVIGTSTEHVILRVPLLYGEVESLDENAVTILFKFIKDHQTKVKMDDCQKRFPTYIGDVASVCLQLCTKRLKDNKSNIHGIFHFSGSQEMTKYKMTQLIANIFHFNIDHIERDTNSSSNVQRPDNAQLSTNKLPHIGIQIENVNFEQTIKTCIEPFV</sequence>
<dbReference type="Proteomes" id="UP000663829">
    <property type="component" value="Unassembled WGS sequence"/>
</dbReference>
<evidence type="ECO:0000256" key="2">
    <source>
        <dbReference type="ARBA" id="ARBA00008656"/>
    </source>
</evidence>
<name>A0A813R2P2_9BILA</name>
<dbReference type="GO" id="GO:0048270">
    <property type="term" value="F:methionine adenosyltransferase regulator activity"/>
    <property type="evidence" value="ECO:0007669"/>
    <property type="project" value="TreeGrafter"/>
</dbReference>
<evidence type="ECO:0000313" key="13">
    <source>
        <dbReference type="Proteomes" id="UP000663829"/>
    </source>
</evidence>
<evidence type="ECO:0000256" key="7">
    <source>
        <dbReference type="ARBA" id="ARBA00046786"/>
    </source>
</evidence>
<dbReference type="GO" id="GO:0006556">
    <property type="term" value="P:S-adenosylmethionine biosynthetic process"/>
    <property type="evidence" value="ECO:0007669"/>
    <property type="project" value="UniProtKB-UniPathway"/>
</dbReference>
<protein>
    <recommendedName>
        <fullName evidence="3">Methionine adenosyltransferase 2 subunit beta</fullName>
    </recommendedName>
    <alternativeName>
        <fullName evidence="5">Methionine adenosyltransferase II beta</fullName>
    </alternativeName>
</protein>
<gene>
    <name evidence="11" type="ORF">GPM918_LOCUS2258</name>
    <name evidence="12" type="ORF">SRO942_LOCUS2258</name>
</gene>
<evidence type="ECO:0000256" key="9">
    <source>
        <dbReference type="SAM" id="Phobius"/>
    </source>
</evidence>
<dbReference type="UniPathway" id="UPA00315">
    <property type="reaction ID" value="UER00080"/>
</dbReference>
<dbReference type="InterPro" id="IPR007223">
    <property type="entry name" value="Peroxin-13_N"/>
</dbReference>
<keyword evidence="4 8" id="KW-0728">SH3 domain</keyword>
<evidence type="ECO:0000256" key="4">
    <source>
        <dbReference type="ARBA" id="ARBA00022443"/>
    </source>
</evidence>
<dbReference type="SUPFAM" id="SSF51735">
    <property type="entry name" value="NAD(P)-binding Rossmann-fold domains"/>
    <property type="match status" value="1"/>
</dbReference>
<keyword evidence="9" id="KW-0472">Membrane</keyword>
<dbReference type="CDD" id="cd05254">
    <property type="entry name" value="dTDP_HR_like_SDR_e"/>
    <property type="match status" value="1"/>
</dbReference>
<dbReference type="Proteomes" id="UP000681722">
    <property type="component" value="Unassembled WGS sequence"/>
</dbReference>
<dbReference type="SMART" id="SM00326">
    <property type="entry name" value="SH3"/>
    <property type="match status" value="1"/>
</dbReference>
<comment type="caution">
    <text evidence="11">The sequence shown here is derived from an EMBL/GenBank/DDBJ whole genome shotgun (WGS) entry which is preliminary data.</text>
</comment>
<dbReference type="InterPro" id="IPR005913">
    <property type="entry name" value="dTDP_dehydrorham_reduct"/>
</dbReference>
<evidence type="ECO:0000313" key="11">
    <source>
        <dbReference type="EMBL" id="CAF0777203.1"/>
    </source>
</evidence>
<comment type="pathway">
    <text evidence="1">Amino-acid biosynthesis; S-adenosyl-L-methionine biosynthesis; S-adenosyl-L-methionine from L-methionine: step 1/1.</text>
</comment>
<dbReference type="GO" id="GO:0016020">
    <property type="term" value="C:membrane"/>
    <property type="evidence" value="ECO:0007669"/>
    <property type="project" value="InterPro"/>
</dbReference>
<evidence type="ECO:0000259" key="10">
    <source>
        <dbReference type="PROSITE" id="PS50002"/>
    </source>
</evidence>
<dbReference type="GO" id="GO:0048269">
    <property type="term" value="C:methionine adenosyltransferase complex"/>
    <property type="evidence" value="ECO:0007669"/>
    <property type="project" value="TreeGrafter"/>
</dbReference>
<dbReference type="InterPro" id="IPR036028">
    <property type="entry name" value="SH3-like_dom_sf"/>
</dbReference>
<dbReference type="CDD" id="cd11864">
    <property type="entry name" value="SH3_PEX13_eumet"/>
    <property type="match status" value="1"/>
</dbReference>
<evidence type="ECO:0000256" key="6">
    <source>
        <dbReference type="ARBA" id="ARBA00045998"/>
    </source>
</evidence>
<dbReference type="GO" id="GO:0016560">
    <property type="term" value="P:protein import into peroxisome matrix, docking"/>
    <property type="evidence" value="ECO:0007669"/>
    <property type="project" value="InterPro"/>
</dbReference>
<dbReference type="OrthoDB" id="6235964at2759"/>
<dbReference type="AlphaFoldDB" id="A0A813R2P2"/>
<comment type="function">
    <text evidence="6">Regulatory subunit of S-adenosylmethionine synthetase 2, an enzyme that catalyzes the formation of S-adenosylmethionine from methionine and ATP. Regulates MAT2A catalytic activity by changing its kinetic properties, increasing its affinity for L-methionine. Can bind NADP (in vitro).</text>
</comment>
<feature type="transmembrane region" description="Helical" evidence="9">
    <location>
        <begin position="238"/>
        <end position="258"/>
    </location>
</feature>
<dbReference type="PANTHER" id="PTHR10491:SF4">
    <property type="entry name" value="METHIONINE ADENOSYLTRANSFERASE 2 SUBUNIT BETA"/>
    <property type="match status" value="1"/>
</dbReference>
<dbReference type="Gene3D" id="2.30.30.40">
    <property type="entry name" value="SH3 Domains"/>
    <property type="match status" value="1"/>
</dbReference>
<organism evidence="11 13">
    <name type="scientific">Didymodactylos carnosus</name>
    <dbReference type="NCBI Taxonomy" id="1234261"/>
    <lineage>
        <taxon>Eukaryota</taxon>
        <taxon>Metazoa</taxon>
        <taxon>Spiralia</taxon>
        <taxon>Gnathifera</taxon>
        <taxon>Rotifera</taxon>
        <taxon>Eurotatoria</taxon>
        <taxon>Bdelloidea</taxon>
        <taxon>Philodinida</taxon>
        <taxon>Philodinidae</taxon>
        <taxon>Didymodactylos</taxon>
    </lineage>
</organism>
<feature type="domain" description="SH3" evidence="10">
    <location>
        <begin position="276"/>
        <end position="340"/>
    </location>
</feature>
<keyword evidence="9" id="KW-1133">Transmembrane helix</keyword>
<dbReference type="PROSITE" id="PS50002">
    <property type="entry name" value="SH3"/>
    <property type="match status" value="1"/>
</dbReference>
<dbReference type="PRINTS" id="PR00452">
    <property type="entry name" value="SH3DOMAIN"/>
</dbReference>
<dbReference type="Pfam" id="PF04088">
    <property type="entry name" value="Peroxin-13_N"/>
    <property type="match status" value="1"/>
</dbReference>
<proteinExistence type="inferred from homology"/>
<dbReference type="InterPro" id="IPR029903">
    <property type="entry name" value="RmlD-like-bd"/>
</dbReference>
<dbReference type="Pfam" id="PF04321">
    <property type="entry name" value="RmlD_sub_bind"/>
    <property type="match status" value="1"/>
</dbReference>